<dbReference type="RefSeq" id="WP_089301722.1">
    <property type="nucleotide sequence ID" value="NZ_FZNW01000011.1"/>
</dbReference>
<proteinExistence type="predicted"/>
<evidence type="ECO:0000313" key="2">
    <source>
        <dbReference type="EMBL" id="SNR59575.1"/>
    </source>
</evidence>
<accession>A0A238XKQ3</accession>
<dbReference type="InterPro" id="IPR000073">
    <property type="entry name" value="AB_hydrolase_1"/>
</dbReference>
<protein>
    <submittedName>
        <fullName evidence="2">Pimeloyl-ACP methyl ester carboxylesterase</fullName>
    </submittedName>
</protein>
<dbReference type="AlphaFoldDB" id="A0A238XKQ3"/>
<feature type="domain" description="AB hydrolase-1" evidence="1">
    <location>
        <begin position="28"/>
        <end position="263"/>
    </location>
</feature>
<dbReference type="InterPro" id="IPR029058">
    <property type="entry name" value="AB_hydrolase_fold"/>
</dbReference>
<dbReference type="GO" id="GO:0003824">
    <property type="term" value="F:catalytic activity"/>
    <property type="evidence" value="ECO:0007669"/>
    <property type="project" value="UniProtKB-ARBA"/>
</dbReference>
<evidence type="ECO:0000313" key="3">
    <source>
        <dbReference type="Proteomes" id="UP000198348"/>
    </source>
</evidence>
<dbReference type="Pfam" id="PF12697">
    <property type="entry name" value="Abhydrolase_6"/>
    <property type="match status" value="1"/>
</dbReference>
<organism evidence="2 3">
    <name type="scientific">Haloechinothrix alba</name>
    <dbReference type="NCBI Taxonomy" id="664784"/>
    <lineage>
        <taxon>Bacteria</taxon>
        <taxon>Bacillati</taxon>
        <taxon>Actinomycetota</taxon>
        <taxon>Actinomycetes</taxon>
        <taxon>Pseudonocardiales</taxon>
        <taxon>Pseudonocardiaceae</taxon>
        <taxon>Haloechinothrix</taxon>
    </lineage>
</organism>
<reference evidence="3" key="1">
    <citation type="submission" date="2017-06" db="EMBL/GenBank/DDBJ databases">
        <authorList>
            <person name="Varghese N."/>
            <person name="Submissions S."/>
        </authorList>
    </citation>
    <scope>NUCLEOTIDE SEQUENCE [LARGE SCALE GENOMIC DNA]</scope>
    <source>
        <strain evidence="3">DSM 45207</strain>
    </source>
</reference>
<dbReference type="EMBL" id="FZNW01000011">
    <property type="protein sequence ID" value="SNR59575.1"/>
    <property type="molecule type" value="Genomic_DNA"/>
</dbReference>
<evidence type="ECO:0000259" key="1">
    <source>
        <dbReference type="Pfam" id="PF12697"/>
    </source>
</evidence>
<keyword evidence="3" id="KW-1185">Reference proteome</keyword>
<dbReference type="OrthoDB" id="63519at2"/>
<sequence>MDTCRIHRAISADGTEIAGRVHGHGPPLVLVPGGPADGETAWPALLPHLSEHFTCYAINTRGRGMSGDHPDHSRERLVADVVAFVESIGNEVLLFGHSAGGTHALEAAAHTSAVGALALYEPTLTELADEKVSARFSDAFARVRRAVDEGRPADGAWIFLEELAMANDTERAILSEVDAAREMAPLVPVVLEEQAQSGLPRLTELALLERVTMPVLLLRGSRTNPFYTAVVTELAERIADCRVREIAGVGHLGPEIEPEPVAAELVRLREASGLRHG</sequence>
<dbReference type="InterPro" id="IPR050266">
    <property type="entry name" value="AB_hydrolase_sf"/>
</dbReference>
<dbReference type="Proteomes" id="UP000198348">
    <property type="component" value="Unassembled WGS sequence"/>
</dbReference>
<name>A0A238XKQ3_9PSEU</name>
<gene>
    <name evidence="2" type="ORF">SAMN06265360_11199</name>
</gene>
<dbReference type="SUPFAM" id="SSF53474">
    <property type="entry name" value="alpha/beta-Hydrolases"/>
    <property type="match status" value="1"/>
</dbReference>
<dbReference type="PANTHER" id="PTHR43798">
    <property type="entry name" value="MONOACYLGLYCEROL LIPASE"/>
    <property type="match status" value="1"/>
</dbReference>
<dbReference type="Gene3D" id="3.40.50.1820">
    <property type="entry name" value="alpha/beta hydrolase"/>
    <property type="match status" value="1"/>
</dbReference>